<dbReference type="GO" id="GO:0009252">
    <property type="term" value="P:peptidoglycan biosynthetic process"/>
    <property type="evidence" value="ECO:0007669"/>
    <property type="project" value="UniProtKB-UniRule"/>
</dbReference>
<dbReference type="PANTHER" id="PTHR23132:SF25">
    <property type="entry name" value="D-ALANINE--D-ALANINE LIGASE A"/>
    <property type="match status" value="1"/>
</dbReference>
<dbReference type="InterPro" id="IPR000291">
    <property type="entry name" value="D-Ala_lig_Van_CS"/>
</dbReference>
<dbReference type="GO" id="GO:0005829">
    <property type="term" value="C:cytosol"/>
    <property type="evidence" value="ECO:0007669"/>
    <property type="project" value="TreeGrafter"/>
</dbReference>
<comment type="similarity">
    <text evidence="5 18">Belongs to the D-alanine--D-alanine ligase family.</text>
</comment>
<dbReference type="NCBIfam" id="NF002525">
    <property type="entry name" value="PRK01966.1-1"/>
    <property type="match status" value="1"/>
</dbReference>
<feature type="binding site" evidence="21">
    <location>
        <position position="316"/>
    </location>
    <ligand>
        <name>Mg(2+)</name>
        <dbReference type="ChEBI" id="CHEBI:18420"/>
        <label>2</label>
    </ligand>
</feature>
<dbReference type="GO" id="GO:0046872">
    <property type="term" value="F:metal ion binding"/>
    <property type="evidence" value="ECO:0007669"/>
    <property type="project" value="UniProtKB-KW"/>
</dbReference>
<dbReference type="NCBIfam" id="TIGR01205">
    <property type="entry name" value="D_ala_D_alaTIGR"/>
    <property type="match status" value="1"/>
</dbReference>
<evidence type="ECO:0000256" key="1">
    <source>
        <dbReference type="ARBA" id="ARBA00001936"/>
    </source>
</evidence>
<dbReference type="InterPro" id="IPR011761">
    <property type="entry name" value="ATP-grasp"/>
</dbReference>
<keyword evidence="10 22" id="KW-0067">ATP-binding</keyword>
<dbReference type="GO" id="GO:0071555">
    <property type="term" value="P:cell wall organization"/>
    <property type="evidence" value="ECO:0007669"/>
    <property type="project" value="UniProtKB-KW"/>
</dbReference>
<dbReference type="InterPro" id="IPR011127">
    <property type="entry name" value="Dala_Dala_lig_N"/>
</dbReference>
<dbReference type="FunFam" id="3.30.1490.20:FF:000007">
    <property type="entry name" value="D-alanine--D-alanine ligase"/>
    <property type="match status" value="1"/>
</dbReference>
<feature type="binding site" evidence="20">
    <location>
        <begin position="222"/>
        <end position="229"/>
    </location>
    <ligand>
        <name>ATP</name>
        <dbReference type="ChEBI" id="CHEBI:30616"/>
    </ligand>
</feature>
<feature type="active site" evidence="19">
    <location>
        <position position="16"/>
    </location>
</feature>
<dbReference type="Pfam" id="PF07478">
    <property type="entry name" value="Dala_Dala_lig_C"/>
    <property type="match status" value="1"/>
</dbReference>
<keyword evidence="12 18" id="KW-0133">Cell shape</keyword>
<evidence type="ECO:0000256" key="14">
    <source>
        <dbReference type="ARBA" id="ARBA00023211"/>
    </source>
</evidence>
<dbReference type="EC" id="6.3.2.4" evidence="18"/>
<keyword evidence="6 18" id="KW-0963">Cytoplasm</keyword>
<dbReference type="SUPFAM" id="SSF56059">
    <property type="entry name" value="Glutathione synthetase ATP-binding domain-like"/>
    <property type="match status" value="1"/>
</dbReference>
<evidence type="ECO:0000256" key="12">
    <source>
        <dbReference type="ARBA" id="ARBA00022960"/>
    </source>
</evidence>
<evidence type="ECO:0000256" key="20">
    <source>
        <dbReference type="PIRSR" id="PIRSR039102-2"/>
    </source>
</evidence>
<name>A0A0K2BL57_9GAMM</name>
<feature type="binding site" evidence="20">
    <location>
        <begin position="315"/>
        <end position="316"/>
    </location>
    <ligand>
        <name>ATP</name>
        <dbReference type="ChEBI" id="CHEBI:30616"/>
    </ligand>
</feature>
<dbReference type="PIRSF" id="PIRSF039102">
    <property type="entry name" value="Ddl/VanB"/>
    <property type="match status" value="1"/>
</dbReference>
<accession>A0A0K2BL57</accession>
<evidence type="ECO:0000256" key="10">
    <source>
        <dbReference type="ARBA" id="ARBA00022840"/>
    </source>
</evidence>
<protein>
    <recommendedName>
        <fullName evidence="18">D-alanine--D-alanine ligase</fullName>
        <ecNumber evidence="18">6.3.2.4</ecNumber>
    </recommendedName>
    <alternativeName>
        <fullName evidence="18">D-Ala-D-Ala ligase</fullName>
    </alternativeName>
    <alternativeName>
        <fullName evidence="18">D-alanylalanine synthetase</fullName>
    </alternativeName>
</protein>
<evidence type="ECO:0000313" key="25">
    <source>
        <dbReference type="Proteomes" id="UP000056466"/>
    </source>
</evidence>
<evidence type="ECO:0000256" key="9">
    <source>
        <dbReference type="ARBA" id="ARBA00022741"/>
    </source>
</evidence>
<dbReference type="AlphaFoldDB" id="A0A0K2BL57"/>
<keyword evidence="15 18" id="KW-0961">Cell wall biogenesis/degradation</keyword>
<gene>
    <name evidence="24" type="primary">ddlA</name>
    <name evidence="18" type="synonym">ddl</name>
    <name evidence="24" type="ORF">AB162_338</name>
</gene>
<evidence type="ECO:0000256" key="6">
    <source>
        <dbReference type="ARBA" id="ARBA00022490"/>
    </source>
</evidence>
<keyword evidence="11 21" id="KW-0460">Magnesium</keyword>
<evidence type="ECO:0000256" key="19">
    <source>
        <dbReference type="PIRSR" id="PIRSR039102-1"/>
    </source>
</evidence>
<proteinExistence type="inferred from homology"/>
<evidence type="ECO:0000256" key="8">
    <source>
        <dbReference type="ARBA" id="ARBA00022723"/>
    </source>
</evidence>
<evidence type="ECO:0000256" key="7">
    <source>
        <dbReference type="ARBA" id="ARBA00022598"/>
    </source>
</evidence>
<evidence type="ECO:0000256" key="16">
    <source>
        <dbReference type="ARBA" id="ARBA00047614"/>
    </source>
</evidence>
<feature type="active site" evidence="19">
    <location>
        <position position="192"/>
    </location>
</feature>
<dbReference type="Proteomes" id="UP000056466">
    <property type="component" value="Chromosome"/>
</dbReference>
<keyword evidence="14 21" id="KW-0464">Manganese</keyword>
<sequence>MARLRVGLIFGGHSAEHEISLQSANHIVDMIDKNKFDVILLGIDKEGQWHLQDNLDYLINYDNPKYIALKKSNKNIAIIPGRKQHQLVNIDTLEALSQQLDVIFPIVHGTLGEDGSMQGLLCMANLPFVGSPVLGSAVSMDKDIAKRLLRDANITVVPSITITSANYENFSYDKIIDNLGPSLFIKPANQGSSVGVSKVTDRISFDKALTLAFRFDNKVLVESTIQGRELECAVLGNNKPQTSVCGEIILREPFYSYEKKYFSTYGVQIVVPADINKEISNTIRCVAVNAFNALNCAGMARVDFFLTDKNQILVNEVNTLPGFTKFSMYPKLWQASGVSYTELISRLIELAIERYDENKHRLQQLN</sequence>
<dbReference type="InterPro" id="IPR013815">
    <property type="entry name" value="ATP_grasp_subdomain_1"/>
</dbReference>
<comment type="catalytic activity">
    <reaction evidence="16 18">
        <text>2 D-alanine + ATP = D-alanyl-D-alanine + ADP + phosphate + H(+)</text>
        <dbReference type="Rhea" id="RHEA:11224"/>
        <dbReference type="ChEBI" id="CHEBI:15378"/>
        <dbReference type="ChEBI" id="CHEBI:30616"/>
        <dbReference type="ChEBI" id="CHEBI:43474"/>
        <dbReference type="ChEBI" id="CHEBI:57416"/>
        <dbReference type="ChEBI" id="CHEBI:57822"/>
        <dbReference type="ChEBI" id="CHEBI:456216"/>
        <dbReference type="EC" id="6.3.2.4"/>
    </reaction>
</comment>
<evidence type="ECO:0000256" key="2">
    <source>
        <dbReference type="ARBA" id="ARBA00003921"/>
    </source>
</evidence>
<feature type="binding site" evidence="21">
    <location>
        <position position="316"/>
    </location>
    <ligand>
        <name>Mg(2+)</name>
        <dbReference type="ChEBI" id="CHEBI:18420"/>
        <label>1</label>
    </ligand>
</feature>
<feature type="binding site" evidence="20">
    <location>
        <begin position="184"/>
        <end position="186"/>
    </location>
    <ligand>
        <name>ATP</name>
        <dbReference type="ChEBI" id="CHEBI:30616"/>
    </ligand>
</feature>
<dbReference type="Gene3D" id="3.40.50.20">
    <property type="match status" value="1"/>
</dbReference>
<dbReference type="EMBL" id="CP011787">
    <property type="protein sequence ID" value="AKZ65932.1"/>
    <property type="molecule type" value="Genomic_DNA"/>
</dbReference>
<evidence type="ECO:0000313" key="24">
    <source>
        <dbReference type="EMBL" id="AKZ65932.1"/>
    </source>
</evidence>
<dbReference type="FunFam" id="3.30.470.20:FF:000008">
    <property type="entry name" value="D-alanine--D-alanine ligase"/>
    <property type="match status" value="1"/>
</dbReference>
<dbReference type="Gene3D" id="3.30.470.20">
    <property type="entry name" value="ATP-grasp fold, B domain"/>
    <property type="match status" value="1"/>
</dbReference>
<comment type="cofactor">
    <cofactor evidence="1">
        <name>Mn(2+)</name>
        <dbReference type="ChEBI" id="CHEBI:29035"/>
    </cofactor>
</comment>
<evidence type="ECO:0000256" key="4">
    <source>
        <dbReference type="ARBA" id="ARBA00004752"/>
    </source>
</evidence>
<keyword evidence="25" id="KW-1185">Reference proteome</keyword>
<dbReference type="NCBIfam" id="NF002528">
    <property type="entry name" value="PRK01966.1-4"/>
    <property type="match status" value="1"/>
</dbReference>
<evidence type="ECO:0000256" key="5">
    <source>
        <dbReference type="ARBA" id="ARBA00010871"/>
    </source>
</evidence>
<feature type="binding site" evidence="21">
    <location>
        <position position="303"/>
    </location>
    <ligand>
        <name>Mg(2+)</name>
        <dbReference type="ChEBI" id="CHEBI:18420"/>
        <label>1</label>
    </ligand>
</feature>
<feature type="binding site" evidence="21">
    <location>
        <position position="318"/>
    </location>
    <ligand>
        <name>Mg(2+)</name>
        <dbReference type="ChEBI" id="CHEBI:18420"/>
        <label>2</label>
    </ligand>
</feature>
<dbReference type="InterPro" id="IPR016185">
    <property type="entry name" value="PreATP-grasp_dom_sf"/>
</dbReference>
<dbReference type="PROSITE" id="PS00843">
    <property type="entry name" value="DALA_DALA_LIGASE_1"/>
    <property type="match status" value="1"/>
</dbReference>
<dbReference type="InterPro" id="IPR011095">
    <property type="entry name" value="Dala_Dala_lig_C"/>
</dbReference>
<dbReference type="PATRIC" id="fig|186490.8.peg.320"/>
<comment type="cofactor">
    <cofactor evidence="21">
        <name>Mg(2+)</name>
        <dbReference type="ChEBI" id="CHEBI:18420"/>
    </cofactor>
    <cofactor evidence="21">
        <name>Mn(2+)</name>
        <dbReference type="ChEBI" id="CHEBI:29035"/>
    </cofactor>
    <text evidence="21">Binds 2 magnesium or manganese ions per subunit.</text>
</comment>
<evidence type="ECO:0000256" key="22">
    <source>
        <dbReference type="PROSITE-ProRule" id="PRU00409"/>
    </source>
</evidence>
<dbReference type="RefSeq" id="WP_053096911.1">
    <property type="nucleotide sequence ID" value="NZ_CP011787.1"/>
</dbReference>
<organism evidence="24 25">
    <name type="scientific">Candidatus Palibaumannia cicadellinicola</name>
    <dbReference type="NCBI Taxonomy" id="186490"/>
    <lineage>
        <taxon>Bacteria</taxon>
        <taxon>Pseudomonadati</taxon>
        <taxon>Pseudomonadota</taxon>
        <taxon>Gammaproteobacteria</taxon>
        <taxon>Candidatus Palibaumannia</taxon>
    </lineage>
</organism>
<keyword evidence="7 18" id="KW-0436">Ligase</keyword>
<dbReference type="Gene3D" id="3.30.1490.20">
    <property type="entry name" value="ATP-grasp fold, A domain"/>
    <property type="match status" value="1"/>
</dbReference>
<dbReference type="KEGG" id="bcig:AB162_338"/>
<dbReference type="GO" id="GO:0005524">
    <property type="term" value="F:ATP binding"/>
    <property type="evidence" value="ECO:0007669"/>
    <property type="project" value="UniProtKB-UniRule"/>
</dbReference>
<keyword evidence="9 20" id="KW-0547">Nucleotide-binding</keyword>
<dbReference type="PANTHER" id="PTHR23132">
    <property type="entry name" value="D-ALANINE--D-ALANINE LIGASE"/>
    <property type="match status" value="1"/>
</dbReference>
<evidence type="ECO:0000256" key="3">
    <source>
        <dbReference type="ARBA" id="ARBA00004496"/>
    </source>
</evidence>
<dbReference type="HAMAP" id="MF_00047">
    <property type="entry name" value="Dala_Dala_lig"/>
    <property type="match status" value="1"/>
</dbReference>
<evidence type="ECO:0000256" key="17">
    <source>
        <dbReference type="ARBA" id="ARBA00060592"/>
    </source>
</evidence>
<dbReference type="GO" id="GO:0008360">
    <property type="term" value="P:regulation of cell shape"/>
    <property type="evidence" value="ECO:0007669"/>
    <property type="project" value="UniProtKB-KW"/>
</dbReference>
<feature type="domain" description="ATP-grasp" evidence="23">
    <location>
        <begin position="146"/>
        <end position="349"/>
    </location>
</feature>
<dbReference type="Pfam" id="PF01820">
    <property type="entry name" value="Dala_Dala_lig_N"/>
    <property type="match status" value="1"/>
</dbReference>
<evidence type="ECO:0000256" key="13">
    <source>
        <dbReference type="ARBA" id="ARBA00022984"/>
    </source>
</evidence>
<keyword evidence="13 18" id="KW-0573">Peptidoglycan synthesis</keyword>
<evidence type="ECO:0000256" key="18">
    <source>
        <dbReference type="HAMAP-Rule" id="MF_00047"/>
    </source>
</evidence>
<dbReference type="InterPro" id="IPR005905">
    <property type="entry name" value="D_ala_D_ala"/>
</dbReference>
<evidence type="ECO:0000256" key="21">
    <source>
        <dbReference type="PIRSR" id="PIRSR039102-3"/>
    </source>
</evidence>
<reference evidence="24 25" key="1">
    <citation type="submission" date="2015-06" db="EMBL/GenBank/DDBJ databases">
        <title>Lineage-specific patterns of genome deterioration in obligate symbionts.</title>
        <authorList>
            <person name="Bennett G.M."/>
            <person name="McCutcheon J.P."/>
            <person name="McDonald B.R."/>
            <person name="Moran N.A."/>
        </authorList>
    </citation>
    <scope>NUCLEOTIDE SEQUENCE [LARGE SCALE GENOMIC DNA]</scope>
    <source>
        <strain evidence="24 25">B-GSS</strain>
    </source>
</reference>
<comment type="function">
    <text evidence="2 18">Cell wall formation.</text>
</comment>
<evidence type="ECO:0000256" key="11">
    <source>
        <dbReference type="ARBA" id="ARBA00022842"/>
    </source>
</evidence>
<dbReference type="PROSITE" id="PS50975">
    <property type="entry name" value="ATP_GRASP"/>
    <property type="match status" value="1"/>
</dbReference>
<feature type="binding site" evidence="20">
    <location>
        <begin position="192"/>
        <end position="193"/>
    </location>
    <ligand>
        <name>ATP</name>
        <dbReference type="ChEBI" id="CHEBI:30616"/>
    </ligand>
</feature>
<dbReference type="OrthoDB" id="9813261at2"/>
<comment type="pathway">
    <text evidence="17">Glycan biosynthesis.</text>
</comment>
<dbReference type="GO" id="GO:0008716">
    <property type="term" value="F:D-alanine-D-alanine ligase activity"/>
    <property type="evidence" value="ECO:0007669"/>
    <property type="project" value="UniProtKB-UniRule"/>
</dbReference>
<dbReference type="UniPathway" id="UPA00219"/>
<dbReference type="SUPFAM" id="SSF52440">
    <property type="entry name" value="PreATP-grasp domain"/>
    <property type="match status" value="1"/>
</dbReference>
<comment type="subcellular location">
    <subcellularLocation>
        <location evidence="3 18">Cytoplasm</location>
    </subcellularLocation>
</comment>
<evidence type="ECO:0000256" key="15">
    <source>
        <dbReference type="ARBA" id="ARBA00023316"/>
    </source>
</evidence>
<feature type="binding site" evidence="20">
    <location>
        <position position="142"/>
    </location>
    <ligand>
        <name>ATP</name>
        <dbReference type="ChEBI" id="CHEBI:30616"/>
    </ligand>
</feature>
<dbReference type="PROSITE" id="PS00844">
    <property type="entry name" value="DALA_DALA_LIGASE_2"/>
    <property type="match status" value="1"/>
</dbReference>
<comment type="pathway">
    <text evidence="4 18">Cell wall biogenesis; peptidoglycan biosynthesis.</text>
</comment>
<evidence type="ECO:0000259" key="23">
    <source>
        <dbReference type="PROSITE" id="PS50975"/>
    </source>
</evidence>
<feature type="active site" evidence="19">
    <location>
        <position position="327"/>
    </location>
</feature>
<keyword evidence="8 21" id="KW-0479">Metal-binding</keyword>